<dbReference type="Proteomes" id="UP000557566">
    <property type="component" value="Unassembled WGS sequence"/>
</dbReference>
<comment type="caution">
    <text evidence="2">The sequence shown here is derived from an EMBL/GenBank/DDBJ whole genome shotgun (WGS) entry which is preliminary data.</text>
</comment>
<keyword evidence="1" id="KW-0472">Membrane</keyword>
<dbReference type="AlphaFoldDB" id="A0A8H4LVC8"/>
<organism evidence="2 3">
    <name type="scientific">Ophiocordyceps sinensis</name>
    <dbReference type="NCBI Taxonomy" id="72228"/>
    <lineage>
        <taxon>Eukaryota</taxon>
        <taxon>Fungi</taxon>
        <taxon>Dikarya</taxon>
        <taxon>Ascomycota</taxon>
        <taxon>Pezizomycotina</taxon>
        <taxon>Sordariomycetes</taxon>
        <taxon>Hypocreomycetidae</taxon>
        <taxon>Hypocreales</taxon>
        <taxon>Ophiocordycipitaceae</taxon>
        <taxon>Ophiocordyceps</taxon>
    </lineage>
</organism>
<protein>
    <recommendedName>
        <fullName evidence="4">NAD dependent epimerase/dehydratase</fullName>
    </recommendedName>
</protein>
<dbReference type="PANTHER" id="PTHR36978:SF4">
    <property type="entry name" value="P-LOOP CONTAINING NUCLEOSIDE TRIPHOSPHATE HYDROLASE PROTEIN"/>
    <property type="match status" value="1"/>
</dbReference>
<keyword evidence="3" id="KW-1185">Reference proteome</keyword>
<dbReference type="Pfam" id="PF17784">
    <property type="entry name" value="Sulfotransfer_4"/>
    <property type="match status" value="1"/>
</dbReference>
<gene>
    <name evidence="2" type="ORF">G6O67_006154</name>
</gene>
<keyword evidence="1" id="KW-1133">Transmembrane helix</keyword>
<accession>A0A8H4LVC8</accession>
<evidence type="ECO:0008006" key="4">
    <source>
        <dbReference type="Google" id="ProtNLM"/>
    </source>
</evidence>
<name>A0A8H4LVC8_9HYPO</name>
<sequence length="262" mass="28885">MASQPLEPKPSADLPLLVLGLSRTGGTSLSRALAILGYDRLYDLDDVANGKGGAENADFWLRAVQRKLAGNSGFSEAEAHALLDGYDGVRNVPAAAFAAELIRCYPTSKVILPTRDIESWHVSCLDTVYQRSVDPVLSLLGLCHGGSRVYASLLDGLQQVLYHGDFRGRGKTAFVEHGRYLRDTVPPALLLEYRVQQGWQPLCEFLGKEVPACEFPKSNDREAFWKACRARDARVARQILTQVLVVSGAVVLGWWCWLRGWA</sequence>
<evidence type="ECO:0000313" key="3">
    <source>
        <dbReference type="Proteomes" id="UP000557566"/>
    </source>
</evidence>
<feature type="transmembrane region" description="Helical" evidence="1">
    <location>
        <begin position="239"/>
        <end position="258"/>
    </location>
</feature>
<reference evidence="2 3" key="1">
    <citation type="journal article" date="2020" name="Genome Biol. Evol.">
        <title>A new high-quality draft genome assembly of the Chinese cordyceps Ophiocordyceps sinensis.</title>
        <authorList>
            <person name="Shu R."/>
            <person name="Zhang J."/>
            <person name="Meng Q."/>
            <person name="Zhang H."/>
            <person name="Zhou G."/>
            <person name="Li M."/>
            <person name="Wu P."/>
            <person name="Zhao Y."/>
            <person name="Chen C."/>
            <person name="Qin Q."/>
        </authorList>
    </citation>
    <scope>NUCLEOTIDE SEQUENCE [LARGE SCALE GENOMIC DNA]</scope>
    <source>
        <strain evidence="2 3">IOZ07</strain>
    </source>
</reference>
<evidence type="ECO:0000256" key="1">
    <source>
        <dbReference type="SAM" id="Phobius"/>
    </source>
</evidence>
<dbReference type="OrthoDB" id="408152at2759"/>
<dbReference type="InterPro" id="IPR027417">
    <property type="entry name" value="P-loop_NTPase"/>
</dbReference>
<evidence type="ECO:0000313" key="2">
    <source>
        <dbReference type="EMBL" id="KAF4506030.1"/>
    </source>
</evidence>
<dbReference type="Gene3D" id="3.40.50.300">
    <property type="entry name" value="P-loop containing nucleotide triphosphate hydrolases"/>
    <property type="match status" value="1"/>
</dbReference>
<dbReference type="InterPro" id="IPR040632">
    <property type="entry name" value="Sulfotransfer_4"/>
</dbReference>
<dbReference type="SUPFAM" id="SSF52540">
    <property type="entry name" value="P-loop containing nucleoside triphosphate hydrolases"/>
    <property type="match status" value="1"/>
</dbReference>
<dbReference type="PANTHER" id="PTHR36978">
    <property type="entry name" value="P-LOOP CONTAINING NUCLEOTIDE TRIPHOSPHATE HYDROLASE"/>
    <property type="match status" value="1"/>
</dbReference>
<keyword evidence="1" id="KW-0812">Transmembrane</keyword>
<proteinExistence type="predicted"/>
<dbReference type="EMBL" id="JAAVMX010000007">
    <property type="protein sequence ID" value="KAF4506030.1"/>
    <property type="molecule type" value="Genomic_DNA"/>
</dbReference>